<sequence>MKATYLQRLPPVAEPHAHDLSVVVELSCHFCDLLTCWQGVLFKVGVENFDRLRGETSTSLAFFGWFTANELHQILLALLVPVLRLSQPLLQHRLQLLSTLGRDVQLFKPALQKVMEESVVACFSTDG</sequence>
<comment type="caution">
    <text evidence="1">The sequence shown here is derived from an EMBL/GenBank/DDBJ whole genome shotgun (WGS) entry which is preliminary data.</text>
</comment>
<accession>A0A4Z2GUD1</accession>
<evidence type="ECO:0000313" key="2">
    <source>
        <dbReference type="Proteomes" id="UP000314294"/>
    </source>
</evidence>
<evidence type="ECO:0000313" key="1">
    <source>
        <dbReference type="EMBL" id="TNN57208.1"/>
    </source>
</evidence>
<reference evidence="1 2" key="1">
    <citation type="submission" date="2019-03" db="EMBL/GenBank/DDBJ databases">
        <title>First draft genome of Liparis tanakae, snailfish: a comprehensive survey of snailfish specific genes.</title>
        <authorList>
            <person name="Kim W."/>
            <person name="Song I."/>
            <person name="Jeong J.-H."/>
            <person name="Kim D."/>
            <person name="Kim S."/>
            <person name="Ryu S."/>
            <person name="Song J.Y."/>
            <person name="Lee S.K."/>
        </authorList>
    </citation>
    <scope>NUCLEOTIDE SEQUENCE [LARGE SCALE GENOMIC DNA]</scope>
    <source>
        <tissue evidence="1">Muscle</tissue>
    </source>
</reference>
<keyword evidence="2" id="KW-1185">Reference proteome</keyword>
<dbReference type="AlphaFoldDB" id="A0A4Z2GUD1"/>
<dbReference type="EMBL" id="SRLO01000410">
    <property type="protein sequence ID" value="TNN57208.1"/>
    <property type="molecule type" value="Genomic_DNA"/>
</dbReference>
<organism evidence="1 2">
    <name type="scientific">Liparis tanakae</name>
    <name type="common">Tanaka's snailfish</name>
    <dbReference type="NCBI Taxonomy" id="230148"/>
    <lineage>
        <taxon>Eukaryota</taxon>
        <taxon>Metazoa</taxon>
        <taxon>Chordata</taxon>
        <taxon>Craniata</taxon>
        <taxon>Vertebrata</taxon>
        <taxon>Euteleostomi</taxon>
        <taxon>Actinopterygii</taxon>
        <taxon>Neopterygii</taxon>
        <taxon>Teleostei</taxon>
        <taxon>Neoteleostei</taxon>
        <taxon>Acanthomorphata</taxon>
        <taxon>Eupercaria</taxon>
        <taxon>Perciformes</taxon>
        <taxon>Cottioidei</taxon>
        <taxon>Cottales</taxon>
        <taxon>Liparidae</taxon>
        <taxon>Liparis</taxon>
    </lineage>
</organism>
<name>A0A4Z2GUD1_9TELE</name>
<proteinExistence type="predicted"/>
<gene>
    <name evidence="1" type="ORF">EYF80_032542</name>
</gene>
<protein>
    <submittedName>
        <fullName evidence="1">Uncharacterized protein</fullName>
    </submittedName>
</protein>
<dbReference type="Proteomes" id="UP000314294">
    <property type="component" value="Unassembled WGS sequence"/>
</dbReference>